<keyword evidence="2" id="KW-1185">Reference proteome</keyword>
<accession>A0A4Y2LUQ8</accession>
<evidence type="ECO:0000313" key="2">
    <source>
        <dbReference type="Proteomes" id="UP000499080"/>
    </source>
</evidence>
<gene>
    <name evidence="1" type="ORF">AVEN_112503_1</name>
</gene>
<name>A0A4Y2LUQ8_ARAVE</name>
<organism evidence="1 2">
    <name type="scientific">Araneus ventricosus</name>
    <name type="common">Orbweaver spider</name>
    <name type="synonym">Epeira ventricosa</name>
    <dbReference type="NCBI Taxonomy" id="182803"/>
    <lineage>
        <taxon>Eukaryota</taxon>
        <taxon>Metazoa</taxon>
        <taxon>Ecdysozoa</taxon>
        <taxon>Arthropoda</taxon>
        <taxon>Chelicerata</taxon>
        <taxon>Arachnida</taxon>
        <taxon>Araneae</taxon>
        <taxon>Araneomorphae</taxon>
        <taxon>Entelegynae</taxon>
        <taxon>Araneoidea</taxon>
        <taxon>Araneidae</taxon>
        <taxon>Araneus</taxon>
    </lineage>
</organism>
<comment type="caution">
    <text evidence="1">The sequence shown here is derived from an EMBL/GenBank/DDBJ whole genome shotgun (WGS) entry which is preliminary data.</text>
</comment>
<dbReference type="EMBL" id="BGPR01006387">
    <property type="protein sequence ID" value="GBN18541.1"/>
    <property type="molecule type" value="Genomic_DNA"/>
</dbReference>
<dbReference type="AlphaFoldDB" id="A0A4Y2LUQ8"/>
<proteinExistence type="predicted"/>
<reference evidence="1 2" key="1">
    <citation type="journal article" date="2019" name="Sci. Rep.">
        <title>Orb-weaving spider Araneus ventricosus genome elucidates the spidroin gene catalogue.</title>
        <authorList>
            <person name="Kono N."/>
            <person name="Nakamura H."/>
            <person name="Ohtoshi R."/>
            <person name="Moran D.A.P."/>
            <person name="Shinohara A."/>
            <person name="Yoshida Y."/>
            <person name="Fujiwara M."/>
            <person name="Mori M."/>
            <person name="Tomita M."/>
            <person name="Arakawa K."/>
        </authorList>
    </citation>
    <scope>NUCLEOTIDE SEQUENCE [LARGE SCALE GENOMIC DNA]</scope>
</reference>
<protein>
    <submittedName>
        <fullName evidence="1">Uncharacterized protein</fullName>
    </submittedName>
</protein>
<dbReference type="Proteomes" id="UP000499080">
    <property type="component" value="Unassembled WGS sequence"/>
</dbReference>
<evidence type="ECO:0000313" key="1">
    <source>
        <dbReference type="EMBL" id="GBN18541.1"/>
    </source>
</evidence>
<sequence length="99" mass="11488">MLQTCSVVWKCLEENYYRIFTKLLSLEMSRGEGLSGSLQTGVDRNVSRRELMDLPEETGDRDCLEEGVVIRYYKTGVIKMSRRRCIQIFSRDISINTSL</sequence>